<evidence type="ECO:0000256" key="2">
    <source>
        <dbReference type="ARBA" id="ARBA00022448"/>
    </source>
</evidence>
<organism evidence="9 10">
    <name type="scientific">Clostridium mobile</name>
    <dbReference type="NCBI Taxonomy" id="2841512"/>
    <lineage>
        <taxon>Bacteria</taxon>
        <taxon>Bacillati</taxon>
        <taxon>Bacillota</taxon>
        <taxon>Clostridia</taxon>
        <taxon>Eubacteriales</taxon>
        <taxon>Clostridiaceae</taxon>
        <taxon>Clostridium</taxon>
    </lineage>
</organism>
<dbReference type="Pfam" id="PF00528">
    <property type="entry name" value="BPD_transp_1"/>
    <property type="match status" value="1"/>
</dbReference>
<feature type="domain" description="ABC transmembrane type-1" evidence="8">
    <location>
        <begin position="60"/>
        <end position="240"/>
    </location>
</feature>
<evidence type="ECO:0000313" key="10">
    <source>
        <dbReference type="Proteomes" id="UP000726170"/>
    </source>
</evidence>
<evidence type="ECO:0000256" key="3">
    <source>
        <dbReference type="ARBA" id="ARBA00022475"/>
    </source>
</evidence>
<evidence type="ECO:0000313" key="9">
    <source>
        <dbReference type="EMBL" id="MBU5483663.1"/>
    </source>
</evidence>
<comment type="subcellular location">
    <subcellularLocation>
        <location evidence="1 7">Cell membrane</location>
        <topology evidence="1 7">Multi-pass membrane protein</topology>
    </subcellularLocation>
</comment>
<dbReference type="PANTHER" id="PTHR30151:SF20">
    <property type="entry name" value="ABC TRANSPORTER PERMEASE PROTEIN HI_0355-RELATED"/>
    <property type="match status" value="1"/>
</dbReference>
<dbReference type="PROSITE" id="PS50928">
    <property type="entry name" value="ABC_TM1"/>
    <property type="match status" value="1"/>
</dbReference>
<keyword evidence="4 7" id="KW-0812">Transmembrane</keyword>
<protein>
    <submittedName>
        <fullName evidence="9">ABC transporter permease</fullName>
    </submittedName>
</protein>
<sequence>MLSSKQRKIILPIIMFPIIIIIWKLYIRLFNIPPYLLPQPEDLMKSTIDYLVNGDMISHINTTLQEVFVGVGIGILIGLVLGYIVAKSKFIERFIMPFVLIIQTAPKISLAPLFILWFGLGLQSKIALVVLVVSFPIMINEVVAIRSIDTNVFNLMKVLNASKWQRFIYIELPYSMQAILSGIKVALTQAMVGAVIGEMIGAKSGLGYLLTLGNETYDINLVLSSIFILSLIGLILYLVAGLIEKRLLGWKEENIDIVA</sequence>
<gene>
    <name evidence="9" type="ORF">KQI86_04925</name>
</gene>
<evidence type="ECO:0000256" key="1">
    <source>
        <dbReference type="ARBA" id="ARBA00004651"/>
    </source>
</evidence>
<dbReference type="RefSeq" id="WP_216438022.1">
    <property type="nucleotide sequence ID" value="NZ_JAHLQF010000001.1"/>
</dbReference>
<keyword evidence="6 7" id="KW-0472">Membrane</keyword>
<dbReference type="InterPro" id="IPR000515">
    <property type="entry name" value="MetI-like"/>
</dbReference>
<evidence type="ECO:0000256" key="5">
    <source>
        <dbReference type="ARBA" id="ARBA00022989"/>
    </source>
</evidence>
<reference evidence="9 10" key="1">
    <citation type="submission" date="2021-06" db="EMBL/GenBank/DDBJ databases">
        <authorList>
            <person name="Sun Q."/>
            <person name="Li D."/>
        </authorList>
    </citation>
    <scope>NUCLEOTIDE SEQUENCE [LARGE SCALE GENOMIC DNA]</scope>
    <source>
        <strain evidence="9 10">MSJ-11</strain>
    </source>
</reference>
<evidence type="ECO:0000256" key="7">
    <source>
        <dbReference type="RuleBase" id="RU363032"/>
    </source>
</evidence>
<comment type="caution">
    <text evidence="9">The sequence shown here is derived from an EMBL/GenBank/DDBJ whole genome shotgun (WGS) entry which is preliminary data.</text>
</comment>
<feature type="transmembrane region" description="Helical" evidence="7">
    <location>
        <begin position="67"/>
        <end position="86"/>
    </location>
</feature>
<evidence type="ECO:0000256" key="4">
    <source>
        <dbReference type="ARBA" id="ARBA00022692"/>
    </source>
</evidence>
<keyword evidence="5 7" id="KW-1133">Transmembrane helix</keyword>
<keyword evidence="2 7" id="KW-0813">Transport</keyword>
<proteinExistence type="inferred from homology"/>
<feature type="transmembrane region" description="Helical" evidence="7">
    <location>
        <begin position="9"/>
        <end position="27"/>
    </location>
</feature>
<dbReference type="CDD" id="cd06261">
    <property type="entry name" value="TM_PBP2"/>
    <property type="match status" value="1"/>
</dbReference>
<feature type="transmembrane region" description="Helical" evidence="7">
    <location>
        <begin position="221"/>
        <end position="243"/>
    </location>
</feature>
<name>A0ABS6EEM4_9CLOT</name>
<keyword evidence="3" id="KW-1003">Cell membrane</keyword>
<dbReference type="Proteomes" id="UP000726170">
    <property type="component" value="Unassembled WGS sequence"/>
</dbReference>
<accession>A0ABS6EEM4</accession>
<feature type="transmembrane region" description="Helical" evidence="7">
    <location>
        <begin position="126"/>
        <end position="148"/>
    </location>
</feature>
<comment type="similarity">
    <text evidence="7">Belongs to the binding-protein-dependent transport system permease family.</text>
</comment>
<keyword evidence="10" id="KW-1185">Reference proteome</keyword>
<evidence type="ECO:0000259" key="8">
    <source>
        <dbReference type="PROSITE" id="PS50928"/>
    </source>
</evidence>
<dbReference type="EMBL" id="JAHLQF010000001">
    <property type="protein sequence ID" value="MBU5483663.1"/>
    <property type="molecule type" value="Genomic_DNA"/>
</dbReference>
<dbReference type="PANTHER" id="PTHR30151">
    <property type="entry name" value="ALKANE SULFONATE ABC TRANSPORTER-RELATED, MEMBRANE SUBUNIT"/>
    <property type="match status" value="1"/>
</dbReference>
<feature type="transmembrane region" description="Helical" evidence="7">
    <location>
        <begin position="178"/>
        <end position="201"/>
    </location>
</feature>
<feature type="transmembrane region" description="Helical" evidence="7">
    <location>
        <begin position="98"/>
        <end position="120"/>
    </location>
</feature>
<evidence type="ECO:0000256" key="6">
    <source>
        <dbReference type="ARBA" id="ARBA00023136"/>
    </source>
</evidence>